<name>A0A250JR97_9BACT</name>
<reference evidence="1 2" key="1">
    <citation type="submission" date="2017-06" db="EMBL/GenBank/DDBJ databases">
        <title>Sequencing and comparative analysis of myxobacterial genomes.</title>
        <authorList>
            <person name="Rupp O."/>
            <person name="Goesmann A."/>
            <person name="Sogaard-Andersen L."/>
        </authorList>
    </citation>
    <scope>NUCLEOTIDE SEQUENCE [LARGE SCALE GENOMIC DNA]</scope>
    <source>
        <strain evidence="1 2">DSM 14697</strain>
    </source>
</reference>
<evidence type="ECO:0000313" key="1">
    <source>
        <dbReference type="EMBL" id="ATB46355.1"/>
    </source>
</evidence>
<organism evidence="1 2">
    <name type="scientific">Corallococcus macrosporus DSM 14697</name>
    <dbReference type="NCBI Taxonomy" id="1189310"/>
    <lineage>
        <taxon>Bacteria</taxon>
        <taxon>Pseudomonadati</taxon>
        <taxon>Myxococcota</taxon>
        <taxon>Myxococcia</taxon>
        <taxon>Myxococcales</taxon>
        <taxon>Cystobacterineae</taxon>
        <taxon>Myxococcaceae</taxon>
        <taxon>Corallococcus</taxon>
    </lineage>
</organism>
<gene>
    <name evidence="1" type="ORF">MYMAC_001947</name>
</gene>
<dbReference type="OrthoDB" id="5524346at2"/>
<dbReference type="AlphaFoldDB" id="A0A250JR97"/>
<evidence type="ECO:0000313" key="2">
    <source>
        <dbReference type="Proteomes" id="UP000217343"/>
    </source>
</evidence>
<dbReference type="Proteomes" id="UP000217343">
    <property type="component" value="Chromosome"/>
</dbReference>
<keyword evidence="2" id="KW-1185">Reference proteome</keyword>
<dbReference type="EMBL" id="CP022203">
    <property type="protein sequence ID" value="ATB46355.1"/>
    <property type="molecule type" value="Genomic_DNA"/>
</dbReference>
<sequence>MHSTQPPAADEAKALAQREAEAARLRREDAVDVLAEALWELWVRQHLARTPQPKVERAEKHTHG</sequence>
<accession>A0A250JR97</accession>
<protein>
    <submittedName>
        <fullName evidence="1">Uncharacterized protein</fullName>
    </submittedName>
</protein>
<dbReference type="KEGG" id="mmas:MYMAC_001947"/>
<proteinExistence type="predicted"/>
<dbReference type="RefSeq" id="WP_095957905.1">
    <property type="nucleotide sequence ID" value="NZ_CP022203.1"/>
</dbReference>